<name>A0ACD0NPX6_9BASI</name>
<accession>A0ACD0NPX6</accession>
<gene>
    <name evidence="1" type="ORF">IE53DRAFT_227257</name>
</gene>
<protein>
    <submittedName>
        <fullName evidence="1">Uncharacterized protein</fullName>
    </submittedName>
</protein>
<organism evidence="1 2">
    <name type="scientific">Violaceomyces palustris</name>
    <dbReference type="NCBI Taxonomy" id="1673888"/>
    <lineage>
        <taxon>Eukaryota</taxon>
        <taxon>Fungi</taxon>
        <taxon>Dikarya</taxon>
        <taxon>Basidiomycota</taxon>
        <taxon>Ustilaginomycotina</taxon>
        <taxon>Ustilaginomycetes</taxon>
        <taxon>Violaceomycetales</taxon>
        <taxon>Violaceomycetaceae</taxon>
        <taxon>Violaceomyces</taxon>
    </lineage>
</organism>
<reference evidence="1 2" key="1">
    <citation type="journal article" date="2018" name="Mol. Biol. Evol.">
        <title>Broad Genomic Sampling Reveals a Smut Pathogenic Ancestry of the Fungal Clade Ustilaginomycotina.</title>
        <authorList>
            <person name="Kijpornyongpan T."/>
            <person name="Mondo S.J."/>
            <person name="Barry K."/>
            <person name="Sandor L."/>
            <person name="Lee J."/>
            <person name="Lipzen A."/>
            <person name="Pangilinan J."/>
            <person name="LaButti K."/>
            <person name="Hainaut M."/>
            <person name="Henrissat B."/>
            <person name="Grigoriev I.V."/>
            <person name="Spatafora J.W."/>
            <person name="Aime M.C."/>
        </authorList>
    </citation>
    <scope>NUCLEOTIDE SEQUENCE [LARGE SCALE GENOMIC DNA]</scope>
    <source>
        <strain evidence="1 2">SA 807</strain>
    </source>
</reference>
<dbReference type="EMBL" id="KZ820324">
    <property type="protein sequence ID" value="PWN47849.1"/>
    <property type="molecule type" value="Genomic_DNA"/>
</dbReference>
<proteinExistence type="predicted"/>
<keyword evidence="2" id="KW-1185">Reference proteome</keyword>
<evidence type="ECO:0000313" key="1">
    <source>
        <dbReference type="EMBL" id="PWN47849.1"/>
    </source>
</evidence>
<dbReference type="Proteomes" id="UP000245626">
    <property type="component" value="Unassembled WGS sequence"/>
</dbReference>
<evidence type="ECO:0000313" key="2">
    <source>
        <dbReference type="Proteomes" id="UP000245626"/>
    </source>
</evidence>
<sequence length="584" mass="60448">MASAVTSTRLHRAPPVGNSFTARPQAMPPLLSKAALAANLKTNQLLAMHSFQQPGLSSSSSSSSSSSALSPPSTANPTISLSQASCKRGRKFQAFRAPPSSQAVSHSQQSMPPKPSSSSSSSSSSAAAASASASSSTKSRNVLRHSEHPHWGPQGPHPLIDPSSGKRSEIYSLTNDRYPGAPGTALAKAREAHQKAILSAKREAAKKLANKAELEHLGVKGLAKKRKSSSPYASVGNSSSRRETAAAKESNPTSREAPGSKPRGVAAAPTRPASASDHDALTVPTTSRTRRPPSRSNSPVPLTSNPPRRTGTRSSSAVPNSASDERPSSSRGGSPEGVKHSHSHHPAIASTAPFQSSPLAAHSVTPTTANQGTAERPAVIISGEHSPSGRAALKRKASSLSQGISADDLEAKDEEEGGDEEGKVAGDEGEANKRLRSERSGPPPSGAAAAANRRISPRMAHRALPGASAVPQFKVDSAENDASKSRLSALSLEGLKVAHESKVKSSAASEGDPEEAVKDTSTLEAEDYDSDVSTSTSLTATGRKSRNARAPKRLDDFHLRKSKTPHQASGQADDADANSVPESS</sequence>